<dbReference type="Gene3D" id="2.40.30.110">
    <property type="entry name" value="Aminomethyltransferase beta-barrel domains"/>
    <property type="match status" value="1"/>
</dbReference>
<dbReference type="Gene3D" id="4.10.1250.10">
    <property type="entry name" value="Aminomethyltransferase fragment"/>
    <property type="match status" value="1"/>
</dbReference>
<evidence type="ECO:0000256" key="6">
    <source>
        <dbReference type="ARBA" id="ARBA00047665"/>
    </source>
</evidence>
<dbReference type="GO" id="GO:0008168">
    <property type="term" value="F:methyltransferase activity"/>
    <property type="evidence" value="ECO:0007669"/>
    <property type="project" value="UniProtKB-KW"/>
</dbReference>
<protein>
    <recommendedName>
        <fullName evidence="2">aminomethyltransferase</fullName>
        <ecNumber evidence="2">2.1.2.10</ecNumber>
    </recommendedName>
    <alternativeName>
        <fullName evidence="5">Glycine cleavage system T protein</fullName>
    </alternativeName>
</protein>
<dbReference type="InterPro" id="IPR006223">
    <property type="entry name" value="GcvT"/>
</dbReference>
<dbReference type="SUPFAM" id="SSF103025">
    <property type="entry name" value="Folate-binding domain"/>
    <property type="match status" value="1"/>
</dbReference>
<dbReference type="PANTHER" id="PTHR43757">
    <property type="entry name" value="AMINOMETHYLTRANSFERASE"/>
    <property type="match status" value="1"/>
</dbReference>
<dbReference type="Pfam" id="PF08669">
    <property type="entry name" value="GCV_T_C"/>
    <property type="match status" value="1"/>
</dbReference>
<evidence type="ECO:0000256" key="2">
    <source>
        <dbReference type="ARBA" id="ARBA00012616"/>
    </source>
</evidence>
<comment type="catalytic activity">
    <reaction evidence="6">
        <text>N(6)-[(R)-S(8)-aminomethyldihydrolipoyl]-L-lysyl-[protein] + (6S)-5,6,7,8-tetrahydrofolate = N(6)-[(R)-dihydrolipoyl]-L-lysyl-[protein] + (6R)-5,10-methylene-5,6,7,8-tetrahydrofolate + NH4(+)</text>
        <dbReference type="Rhea" id="RHEA:16945"/>
        <dbReference type="Rhea" id="RHEA-COMP:10475"/>
        <dbReference type="Rhea" id="RHEA-COMP:10492"/>
        <dbReference type="ChEBI" id="CHEBI:15636"/>
        <dbReference type="ChEBI" id="CHEBI:28938"/>
        <dbReference type="ChEBI" id="CHEBI:57453"/>
        <dbReference type="ChEBI" id="CHEBI:83100"/>
        <dbReference type="ChEBI" id="CHEBI:83143"/>
        <dbReference type="EC" id="2.1.2.10"/>
    </reaction>
</comment>
<dbReference type="NCBIfam" id="NF010093">
    <property type="entry name" value="PRK13579.1"/>
    <property type="match status" value="1"/>
</dbReference>
<dbReference type="GO" id="GO:0006546">
    <property type="term" value="P:glycine catabolic process"/>
    <property type="evidence" value="ECO:0007669"/>
    <property type="project" value="InterPro"/>
</dbReference>
<organism evidence="9">
    <name type="scientific">metagenome</name>
    <dbReference type="NCBI Taxonomy" id="256318"/>
    <lineage>
        <taxon>unclassified sequences</taxon>
        <taxon>metagenomes</taxon>
    </lineage>
</organism>
<dbReference type="EC" id="2.1.2.10" evidence="2"/>
<dbReference type="AlphaFoldDB" id="A0A380TK95"/>
<dbReference type="InterPro" id="IPR027266">
    <property type="entry name" value="TrmE/GcvT-like"/>
</dbReference>
<dbReference type="GO" id="GO:0004047">
    <property type="term" value="F:aminomethyltransferase activity"/>
    <property type="evidence" value="ECO:0007669"/>
    <property type="project" value="UniProtKB-EC"/>
</dbReference>
<dbReference type="GO" id="GO:0032259">
    <property type="term" value="P:methylation"/>
    <property type="evidence" value="ECO:0007669"/>
    <property type="project" value="UniProtKB-KW"/>
</dbReference>
<accession>A0A380TK95</accession>
<gene>
    <name evidence="9" type="primary">gcvT</name>
    <name evidence="9" type="ORF">DF3PB_860003</name>
</gene>
<evidence type="ECO:0000259" key="8">
    <source>
        <dbReference type="Pfam" id="PF08669"/>
    </source>
</evidence>
<proteinExistence type="inferred from homology"/>
<evidence type="ECO:0000256" key="3">
    <source>
        <dbReference type="ARBA" id="ARBA00022576"/>
    </source>
</evidence>
<keyword evidence="3" id="KW-0032">Aminotransferase</keyword>
<dbReference type="NCBIfam" id="TIGR00528">
    <property type="entry name" value="gcvT"/>
    <property type="match status" value="1"/>
</dbReference>
<evidence type="ECO:0000313" key="9">
    <source>
        <dbReference type="EMBL" id="SUS08756.1"/>
    </source>
</evidence>
<evidence type="ECO:0000256" key="4">
    <source>
        <dbReference type="ARBA" id="ARBA00022679"/>
    </source>
</evidence>
<dbReference type="InterPro" id="IPR013977">
    <property type="entry name" value="GcvT_C"/>
</dbReference>
<evidence type="ECO:0000256" key="5">
    <source>
        <dbReference type="ARBA" id="ARBA00031395"/>
    </source>
</evidence>
<dbReference type="EMBL" id="UIDG01000641">
    <property type="protein sequence ID" value="SUS08756.1"/>
    <property type="molecule type" value="Genomic_DNA"/>
</dbReference>
<dbReference type="GO" id="GO:0008483">
    <property type="term" value="F:transaminase activity"/>
    <property type="evidence" value="ECO:0007669"/>
    <property type="project" value="UniProtKB-KW"/>
</dbReference>
<dbReference type="NCBIfam" id="NF001567">
    <property type="entry name" value="PRK00389.1"/>
    <property type="match status" value="1"/>
</dbReference>
<evidence type="ECO:0000259" key="7">
    <source>
        <dbReference type="Pfam" id="PF01571"/>
    </source>
</evidence>
<comment type="similarity">
    <text evidence="1">Belongs to the GcvT family.</text>
</comment>
<name>A0A380TK95_9ZZZZ</name>
<evidence type="ECO:0000256" key="1">
    <source>
        <dbReference type="ARBA" id="ARBA00008609"/>
    </source>
</evidence>
<dbReference type="InterPro" id="IPR028896">
    <property type="entry name" value="GcvT/YgfZ/DmdA"/>
</dbReference>
<dbReference type="InterPro" id="IPR029043">
    <property type="entry name" value="GcvT/YgfZ_C"/>
</dbReference>
<dbReference type="PANTHER" id="PTHR43757:SF2">
    <property type="entry name" value="AMINOMETHYLTRANSFERASE, MITOCHONDRIAL"/>
    <property type="match status" value="1"/>
</dbReference>
<feature type="domain" description="GCVT N-terminal" evidence="7">
    <location>
        <begin position="10"/>
        <end position="256"/>
    </location>
</feature>
<dbReference type="InterPro" id="IPR006222">
    <property type="entry name" value="GCVT_N"/>
</dbReference>
<feature type="domain" description="Aminomethyltransferase C-terminal" evidence="8">
    <location>
        <begin position="280"/>
        <end position="358"/>
    </location>
</feature>
<dbReference type="SUPFAM" id="SSF101790">
    <property type="entry name" value="Aminomethyltransferase beta-barrel domain"/>
    <property type="match status" value="1"/>
</dbReference>
<sequence length="365" mass="39045">MTAPLRRTPLHALHVELGARLVPFAGYEMPVQYQGIIAEHNHARTKAVLFDVSHMGQARLPIEASAALERLVVADLAGLQAGKVRYSVLTNAEGGIIDDLMIVQCGSYLWLIVNASRKDVDFAHIAAHLPAGQALTPQPDLALLALQGPAAADVLKRFAPAAKLMLFMTSETLRIGDVKCAVCRSGYTGEDGFEISVPADQAEALARMLLDEPEVMPAGLGARDTLRLEAGLCLYGHEIDETTTPIEAGLAWTIQRRRREEGGFLGDKTILRQLVEGPARRRVGIRFEGRAAARTDAPIVDSAGRTIGTITSGSFSPTLQAAIAMGYVSTESSQPGTPVAALVRGKPVPGEVVPLPFVPHRYAKP</sequence>
<keyword evidence="9" id="KW-0489">Methyltransferase</keyword>
<reference evidence="9" key="1">
    <citation type="submission" date="2018-07" db="EMBL/GenBank/DDBJ databases">
        <authorList>
            <person name="Quirk P.G."/>
            <person name="Krulwich T.A."/>
        </authorList>
    </citation>
    <scope>NUCLEOTIDE SEQUENCE</scope>
</reference>
<dbReference type="Pfam" id="PF01571">
    <property type="entry name" value="GCV_T"/>
    <property type="match status" value="1"/>
</dbReference>
<keyword evidence="4 9" id="KW-0808">Transferase</keyword>
<dbReference type="Gene3D" id="3.30.1360.120">
    <property type="entry name" value="Probable tRNA modification gtpase trme, domain 1"/>
    <property type="match status" value="1"/>
</dbReference>
<dbReference type="PIRSF" id="PIRSF006487">
    <property type="entry name" value="GcvT"/>
    <property type="match status" value="1"/>
</dbReference>
<dbReference type="FunFam" id="4.10.1250.10:FF:000002">
    <property type="entry name" value="Aminomethyltransferase"/>
    <property type="match status" value="1"/>
</dbReference>
<dbReference type="Gene3D" id="3.30.70.1400">
    <property type="entry name" value="Aminomethyltransferase beta-barrel domains"/>
    <property type="match status" value="1"/>
</dbReference>
<dbReference type="GO" id="GO:0005960">
    <property type="term" value="C:glycine cleavage complex"/>
    <property type="evidence" value="ECO:0007669"/>
    <property type="project" value="InterPro"/>
</dbReference>